<proteinExistence type="predicted"/>
<dbReference type="PROSITE" id="PS00092">
    <property type="entry name" value="N6_MTASE"/>
    <property type="match status" value="1"/>
</dbReference>
<dbReference type="GO" id="GO:0006304">
    <property type="term" value="P:DNA modification"/>
    <property type="evidence" value="ECO:0007669"/>
    <property type="project" value="InterPro"/>
</dbReference>
<dbReference type="InterPro" id="IPR050953">
    <property type="entry name" value="N4_N6_ade-DNA_methylase"/>
</dbReference>
<gene>
    <name evidence="7" type="ORF">SAMN02745164_01817</name>
</gene>
<sequence>MYENLKNTIQKIKNMIKESIELKLEKLGFYKNSYNPTFNRTIINKINFNMLKEYFFENYKEQREKYIENYTFNYLNKIIALKMLNEKGILKGYNDFIELKNNIPELFEDIYEIKLDKDSFYNIINEIEKVKDWHKEDILGWAYQYYNINEERSKLFEQSQFYTPEWVVEYLVDNTLTKYYCELYDDFEIANKYKIKYKKREYKKRLESIKILDPACGSGHFLIKIYDRLKEFYEKQGYSKDKYIKNIIEKNIYGMDIDERSVEIAKIILKIKTLIDGYNGNLNFNLVSTNFEMIQSEDIEDNELKQVYDAVKDELEGYEELGSLIILSNKSKEMIKKLQKRNIIPLFEEKTHLEKYYVDKLKKFFKILVLNYDIVISNPPYTDSHDYTPNLRKHIRKKYFDFRKNLYACFIKRNYDFLIKDGLLGMITPQTFMFISSYEKLREFIIKNIHIEKLVHFGLGGVFEDAFVDTAMYILRKNKNIKEKGIYINLNDISYEKKRYELEEISKKLYYNKYSEKVFEIDQREFKKIPRIPFVYWVNDEIKKIFEYDKLIKYADVRQGIATGDNKRFLRYHWQVPRDEISFNHKKDKKKWVPYVKGGPYNKWFGNLWWVIAFDEENYNQLKKMGNHLPNKQYYFKSGITYSMTTSKGPTFRILPENFLFDCKGSSIFTEDEKFRYALLGFLNSKLAFYLYKFIAGSVDLEVGDLKQIPIATRLVKNNKKRDLLIDIVKLIISIKKQNTDYSPLELHYNGSPLHKNLEGDFESRILKILQTKDLLDTYLLMLEALIEKIIFQTYSLKKDTIKDIYNKERIPAGWMPITDFEKLPSLNKFLKNDYINISIRRIEEIENEIYRFLKHLKLQVTPINMETVYELYSKKGREEYDNIIERISLKENINPISIYNIIKDKYDLKKDYRVKKILFLAVNEEFLKNKGEYKDIKKGLEKIGITENHIKKYLNTTLKKYINNKFLKEQFNYYKKTIPYWSG</sequence>
<feature type="domain" description="Type II methyltransferase M.TaqI-like" evidence="6">
    <location>
        <begin position="250"/>
        <end position="463"/>
    </location>
</feature>
<evidence type="ECO:0000313" key="7">
    <source>
        <dbReference type="EMBL" id="SHF11619.1"/>
    </source>
</evidence>
<evidence type="ECO:0000256" key="3">
    <source>
        <dbReference type="ARBA" id="ARBA00022679"/>
    </source>
</evidence>
<dbReference type="InterPro" id="IPR029063">
    <property type="entry name" value="SAM-dependent_MTases_sf"/>
</dbReference>
<dbReference type="PRINTS" id="PR00507">
    <property type="entry name" value="N12N6MTFRASE"/>
</dbReference>
<reference evidence="7" key="1">
    <citation type="submission" date="2016-11" db="EMBL/GenBank/DDBJ databases">
        <authorList>
            <person name="Varghese N."/>
            <person name="Submissions S."/>
        </authorList>
    </citation>
    <scope>NUCLEOTIDE SEQUENCE [LARGE SCALE GENOMIC DNA]</scope>
    <source>
        <strain evidence="7">DSM 16785</strain>
    </source>
</reference>
<dbReference type="EC" id="2.1.1.72" evidence="1"/>
<name>A0A1M4Z0N0_MARH1</name>
<comment type="catalytic activity">
    <reaction evidence="5">
        <text>a 2'-deoxyadenosine in DNA + S-adenosyl-L-methionine = an N(6)-methyl-2'-deoxyadenosine in DNA + S-adenosyl-L-homocysteine + H(+)</text>
        <dbReference type="Rhea" id="RHEA:15197"/>
        <dbReference type="Rhea" id="RHEA-COMP:12418"/>
        <dbReference type="Rhea" id="RHEA-COMP:12419"/>
        <dbReference type="ChEBI" id="CHEBI:15378"/>
        <dbReference type="ChEBI" id="CHEBI:57856"/>
        <dbReference type="ChEBI" id="CHEBI:59789"/>
        <dbReference type="ChEBI" id="CHEBI:90615"/>
        <dbReference type="ChEBI" id="CHEBI:90616"/>
        <dbReference type="EC" id="2.1.1.72"/>
    </reaction>
</comment>
<dbReference type="GO" id="GO:0003676">
    <property type="term" value="F:nucleic acid binding"/>
    <property type="evidence" value="ECO:0007669"/>
    <property type="project" value="InterPro"/>
</dbReference>
<evidence type="ECO:0000313" key="8">
    <source>
        <dbReference type="Proteomes" id="UP000184334"/>
    </source>
</evidence>
<protein>
    <recommendedName>
        <fullName evidence="1">site-specific DNA-methyltransferase (adenine-specific)</fullName>
        <ecNumber evidence="1">2.1.1.72</ecNumber>
    </recommendedName>
</protein>
<dbReference type="Gene3D" id="3.40.50.150">
    <property type="entry name" value="Vaccinia Virus protein VP39"/>
    <property type="match status" value="1"/>
</dbReference>
<dbReference type="InterPro" id="IPR011639">
    <property type="entry name" value="MethylTrfase_TaqI-like_dom"/>
</dbReference>
<dbReference type="STRING" id="1122195.SAMN02745164_01817"/>
<dbReference type="GO" id="GO:0009007">
    <property type="term" value="F:site-specific DNA-methyltransferase (adenine-specific) activity"/>
    <property type="evidence" value="ECO:0007669"/>
    <property type="project" value="UniProtKB-EC"/>
</dbReference>
<keyword evidence="8" id="KW-1185">Reference proteome</keyword>
<dbReference type="SUPFAM" id="SSF53335">
    <property type="entry name" value="S-adenosyl-L-methionine-dependent methyltransferases"/>
    <property type="match status" value="1"/>
</dbReference>
<dbReference type="Pfam" id="PF07669">
    <property type="entry name" value="Eco57I"/>
    <property type="match status" value="1"/>
</dbReference>
<evidence type="ECO:0000259" key="6">
    <source>
        <dbReference type="Pfam" id="PF07669"/>
    </source>
</evidence>
<dbReference type="GO" id="GO:0032259">
    <property type="term" value="P:methylation"/>
    <property type="evidence" value="ECO:0007669"/>
    <property type="project" value="UniProtKB-KW"/>
</dbReference>
<dbReference type="RefSeq" id="WP_072865597.1">
    <property type="nucleotide sequence ID" value="NZ_FQUI01000036.1"/>
</dbReference>
<dbReference type="EMBL" id="FQUI01000036">
    <property type="protein sequence ID" value="SHF11619.1"/>
    <property type="molecule type" value="Genomic_DNA"/>
</dbReference>
<dbReference type="PANTHER" id="PTHR33841:SF1">
    <property type="entry name" value="DNA METHYLTRANSFERASE A"/>
    <property type="match status" value="1"/>
</dbReference>
<keyword evidence="4" id="KW-0949">S-adenosyl-L-methionine</keyword>
<dbReference type="OrthoDB" id="32195at2"/>
<evidence type="ECO:0000256" key="5">
    <source>
        <dbReference type="ARBA" id="ARBA00047942"/>
    </source>
</evidence>
<dbReference type="AlphaFoldDB" id="A0A1M4Z0N0"/>
<keyword evidence="2 7" id="KW-0489">Methyltransferase</keyword>
<evidence type="ECO:0000256" key="4">
    <source>
        <dbReference type="ARBA" id="ARBA00022691"/>
    </source>
</evidence>
<dbReference type="Proteomes" id="UP000184334">
    <property type="component" value="Unassembled WGS sequence"/>
</dbReference>
<dbReference type="PANTHER" id="PTHR33841">
    <property type="entry name" value="DNA METHYLTRANSFERASE YEEA-RELATED"/>
    <property type="match status" value="1"/>
</dbReference>
<comment type="caution">
    <text evidence="7">The sequence shown here is derived from an EMBL/GenBank/DDBJ whole genome shotgun (WGS) entry which is preliminary data.</text>
</comment>
<accession>A0A1M4Z0N0</accession>
<keyword evidence="3" id="KW-0808">Transferase</keyword>
<evidence type="ECO:0000256" key="2">
    <source>
        <dbReference type="ARBA" id="ARBA00022603"/>
    </source>
</evidence>
<dbReference type="InterPro" id="IPR002052">
    <property type="entry name" value="DNA_methylase_N6_adenine_CS"/>
</dbReference>
<evidence type="ECO:0000256" key="1">
    <source>
        <dbReference type="ARBA" id="ARBA00011900"/>
    </source>
</evidence>
<organism evidence="7 8">
    <name type="scientific">Marinitoga hydrogenitolerans (strain DSM 16785 / JCM 12826 / AT1271)</name>
    <dbReference type="NCBI Taxonomy" id="1122195"/>
    <lineage>
        <taxon>Bacteria</taxon>
        <taxon>Thermotogati</taxon>
        <taxon>Thermotogota</taxon>
        <taxon>Thermotogae</taxon>
        <taxon>Petrotogales</taxon>
        <taxon>Petrotogaceae</taxon>
        <taxon>Marinitoga</taxon>
    </lineage>
</organism>